<evidence type="ECO:0000256" key="3">
    <source>
        <dbReference type="ARBA" id="ARBA00022884"/>
    </source>
</evidence>
<evidence type="ECO:0000256" key="1">
    <source>
        <dbReference type="ARBA" id="ARBA00004123"/>
    </source>
</evidence>
<gene>
    <name evidence="9" type="ORF">L9F63_013742</name>
</gene>
<accession>A0AAD8ELS5</accession>
<dbReference type="AlphaFoldDB" id="A0AAD8ELS5"/>
<dbReference type="SUPFAM" id="SSF54928">
    <property type="entry name" value="RNA-binding domain, RBD"/>
    <property type="match status" value="1"/>
</dbReference>
<dbReference type="InterPro" id="IPR035979">
    <property type="entry name" value="RBD_domain_sf"/>
</dbReference>
<dbReference type="Proteomes" id="UP001233999">
    <property type="component" value="Unassembled WGS sequence"/>
</dbReference>
<dbReference type="InterPro" id="IPR000504">
    <property type="entry name" value="RRM_dom"/>
</dbReference>
<feature type="domain" description="RRM" evidence="8">
    <location>
        <begin position="67"/>
        <end position="145"/>
    </location>
</feature>
<proteinExistence type="predicted"/>
<sequence length="213" mass="25024">MVATLEQHGKVAIKFAIMNWSPYAQIYDPLKVGSIDGTDSDPHDRAVIRALNSEYEPDKNVKGKPDHTIFITRLYRQTKEDTIMEEFSKYGRIRRFRLVRDIVTGHSKGYAFVEYEKKDGANQAYNHANNMFIDGRRIFVDFECERTLPGWRPRRLGGGFGGKKESGQLRFGGRDRPFRKPLPVPSMKRRVLEEEDKRYEERRKPESNYRKQY</sequence>
<dbReference type="Gene3D" id="3.30.70.330">
    <property type="match status" value="1"/>
</dbReference>
<dbReference type="InterPro" id="IPR012677">
    <property type="entry name" value="Nucleotide-bd_a/b_plait_sf"/>
</dbReference>
<dbReference type="FunFam" id="3.30.70.330:FF:000132">
    <property type="entry name" value="Small nuclear ribonucleoprotein U11/U12 subunit 35"/>
    <property type="match status" value="1"/>
</dbReference>
<dbReference type="InterPro" id="IPR051183">
    <property type="entry name" value="U1_U11-U12_snRNP_70-35kDa"/>
</dbReference>
<evidence type="ECO:0000256" key="7">
    <source>
        <dbReference type="SAM" id="MobiDB-lite"/>
    </source>
</evidence>
<organism evidence="9 10">
    <name type="scientific">Diploptera punctata</name>
    <name type="common">Pacific beetle cockroach</name>
    <dbReference type="NCBI Taxonomy" id="6984"/>
    <lineage>
        <taxon>Eukaryota</taxon>
        <taxon>Metazoa</taxon>
        <taxon>Ecdysozoa</taxon>
        <taxon>Arthropoda</taxon>
        <taxon>Hexapoda</taxon>
        <taxon>Insecta</taxon>
        <taxon>Pterygota</taxon>
        <taxon>Neoptera</taxon>
        <taxon>Polyneoptera</taxon>
        <taxon>Dictyoptera</taxon>
        <taxon>Blattodea</taxon>
        <taxon>Blaberoidea</taxon>
        <taxon>Blaberidae</taxon>
        <taxon>Diplopterinae</taxon>
        <taxon>Diploptera</taxon>
    </lineage>
</organism>
<feature type="compositionally biased region" description="Basic and acidic residues" evidence="7">
    <location>
        <begin position="162"/>
        <end position="178"/>
    </location>
</feature>
<reference evidence="9" key="1">
    <citation type="journal article" date="2023" name="IScience">
        <title>Live-bearing cockroach genome reveals convergent evolutionary mechanisms linked to viviparity in insects and beyond.</title>
        <authorList>
            <person name="Fouks B."/>
            <person name="Harrison M.C."/>
            <person name="Mikhailova A.A."/>
            <person name="Marchal E."/>
            <person name="English S."/>
            <person name="Carruthers M."/>
            <person name="Jennings E.C."/>
            <person name="Chiamaka E.L."/>
            <person name="Frigard R.A."/>
            <person name="Pippel M."/>
            <person name="Attardo G.M."/>
            <person name="Benoit J.B."/>
            <person name="Bornberg-Bauer E."/>
            <person name="Tobe S.S."/>
        </authorList>
    </citation>
    <scope>NUCLEOTIDE SEQUENCE</scope>
    <source>
        <strain evidence="9">Stay&amp;Tobe</strain>
    </source>
</reference>
<dbReference type="PROSITE" id="PS50102">
    <property type="entry name" value="RRM"/>
    <property type="match status" value="1"/>
</dbReference>
<protein>
    <recommendedName>
        <fullName evidence="2">U11/U12 small nuclear ribonucleoprotein 35 kDa protein</fullName>
    </recommendedName>
    <alternativeName>
        <fullName evidence="5">U1 snRNP-binding protein homolog</fullName>
    </alternativeName>
</protein>
<evidence type="ECO:0000256" key="5">
    <source>
        <dbReference type="ARBA" id="ARBA00031739"/>
    </source>
</evidence>
<dbReference type="EMBL" id="JASPKZ010002702">
    <property type="protein sequence ID" value="KAJ9594958.1"/>
    <property type="molecule type" value="Genomic_DNA"/>
</dbReference>
<evidence type="ECO:0000256" key="2">
    <source>
        <dbReference type="ARBA" id="ARBA00021080"/>
    </source>
</evidence>
<dbReference type="PANTHER" id="PTHR13952">
    <property type="entry name" value="U1 SMALL NUCLEAR RIBONUCLEOPROTEIN 70 KD"/>
    <property type="match status" value="1"/>
</dbReference>
<dbReference type="GO" id="GO:0000398">
    <property type="term" value="P:mRNA splicing, via spliceosome"/>
    <property type="evidence" value="ECO:0007669"/>
    <property type="project" value="TreeGrafter"/>
</dbReference>
<dbReference type="SMART" id="SM00360">
    <property type="entry name" value="RRM"/>
    <property type="match status" value="1"/>
</dbReference>
<keyword evidence="4" id="KW-0539">Nucleus</keyword>
<feature type="compositionally biased region" description="Basic and acidic residues" evidence="7">
    <location>
        <begin position="190"/>
        <end position="213"/>
    </location>
</feature>
<dbReference type="PANTHER" id="PTHR13952:SF6">
    <property type="entry name" value="U11_U12 SMALL NUCLEAR RIBONUCLEOPROTEIN 35 KDA PROTEIN"/>
    <property type="match status" value="1"/>
</dbReference>
<comment type="subcellular location">
    <subcellularLocation>
        <location evidence="1">Nucleus</location>
    </subcellularLocation>
</comment>
<dbReference type="Pfam" id="PF00076">
    <property type="entry name" value="RRM_1"/>
    <property type="match status" value="1"/>
</dbReference>
<dbReference type="GO" id="GO:0071011">
    <property type="term" value="C:precatalytic spliceosome"/>
    <property type="evidence" value="ECO:0007669"/>
    <property type="project" value="TreeGrafter"/>
</dbReference>
<dbReference type="GO" id="GO:0003729">
    <property type="term" value="F:mRNA binding"/>
    <property type="evidence" value="ECO:0007669"/>
    <property type="project" value="TreeGrafter"/>
</dbReference>
<reference evidence="9" key="2">
    <citation type="submission" date="2023-05" db="EMBL/GenBank/DDBJ databases">
        <authorList>
            <person name="Fouks B."/>
        </authorList>
    </citation>
    <scope>NUCLEOTIDE SEQUENCE</scope>
    <source>
        <strain evidence="9">Stay&amp;Tobe</strain>
        <tissue evidence="9">Testes</tissue>
    </source>
</reference>
<name>A0AAD8ELS5_DIPPU</name>
<keyword evidence="3 6" id="KW-0694">RNA-binding</keyword>
<evidence type="ECO:0000256" key="6">
    <source>
        <dbReference type="PROSITE-ProRule" id="PRU00176"/>
    </source>
</evidence>
<feature type="region of interest" description="Disordered" evidence="7">
    <location>
        <begin position="155"/>
        <end position="213"/>
    </location>
</feature>
<evidence type="ECO:0000313" key="9">
    <source>
        <dbReference type="EMBL" id="KAJ9594958.1"/>
    </source>
</evidence>
<comment type="caution">
    <text evidence="9">The sequence shown here is derived from an EMBL/GenBank/DDBJ whole genome shotgun (WGS) entry which is preliminary data.</text>
</comment>
<evidence type="ECO:0000259" key="8">
    <source>
        <dbReference type="PROSITE" id="PS50102"/>
    </source>
</evidence>
<evidence type="ECO:0000256" key="4">
    <source>
        <dbReference type="ARBA" id="ARBA00023242"/>
    </source>
</evidence>
<evidence type="ECO:0000313" key="10">
    <source>
        <dbReference type="Proteomes" id="UP001233999"/>
    </source>
</evidence>
<dbReference type="GO" id="GO:0017069">
    <property type="term" value="F:snRNA binding"/>
    <property type="evidence" value="ECO:0007669"/>
    <property type="project" value="TreeGrafter"/>
</dbReference>
<keyword evidence="10" id="KW-1185">Reference proteome</keyword>